<dbReference type="AlphaFoldDB" id="C6PXS6"/>
<protein>
    <submittedName>
        <fullName evidence="2">Uncharacterized protein</fullName>
    </submittedName>
</protein>
<dbReference type="EMBL" id="ACVI01000069">
    <property type="protein sequence ID" value="EET85957.1"/>
    <property type="molecule type" value="Genomic_DNA"/>
</dbReference>
<reference evidence="2 3" key="1">
    <citation type="submission" date="2009-06" db="EMBL/GenBank/DDBJ databases">
        <title>The draft genome of Clostridium carboxidivorans P7.</title>
        <authorList>
            <consortium name="US DOE Joint Genome Institute (JGI-PGF)"/>
            <person name="Lucas S."/>
            <person name="Copeland A."/>
            <person name="Lapidus A."/>
            <person name="Glavina del Rio T."/>
            <person name="Tice H."/>
            <person name="Bruce D."/>
            <person name="Goodwin L."/>
            <person name="Pitluck S."/>
            <person name="Larimer F."/>
            <person name="Land M.L."/>
            <person name="Hauser L."/>
            <person name="Hemme C.L."/>
        </authorList>
    </citation>
    <scope>NUCLEOTIDE SEQUENCE [LARGE SCALE GENOMIC DNA]</scope>
    <source>
        <strain evidence="2 3">P7</strain>
    </source>
</reference>
<keyword evidence="3" id="KW-1185">Reference proteome</keyword>
<accession>C6PXS6</accession>
<evidence type="ECO:0000313" key="2">
    <source>
        <dbReference type="EMBL" id="EET85957.1"/>
    </source>
</evidence>
<comment type="caution">
    <text evidence="2">The sequence shown here is derived from an EMBL/GenBank/DDBJ whole genome shotgun (WGS) entry which is preliminary data.</text>
</comment>
<dbReference type="STRING" id="536227.Ccar_22560"/>
<proteinExistence type="predicted"/>
<dbReference type="KEGG" id="cck:Ccar_22560"/>
<dbReference type="RefSeq" id="WP_007062478.1">
    <property type="nucleotide sequence ID" value="NZ_ACVI01000069.1"/>
</dbReference>
<feature type="chain" id="PRO_5038761014" evidence="1">
    <location>
        <begin position="22"/>
        <end position="223"/>
    </location>
</feature>
<organism evidence="2 3">
    <name type="scientific">Clostridium carboxidivorans P7</name>
    <dbReference type="NCBI Taxonomy" id="536227"/>
    <lineage>
        <taxon>Bacteria</taxon>
        <taxon>Bacillati</taxon>
        <taxon>Bacillota</taxon>
        <taxon>Clostridia</taxon>
        <taxon>Eubacteriales</taxon>
        <taxon>Clostridiaceae</taxon>
        <taxon>Clostridium</taxon>
    </lineage>
</organism>
<evidence type="ECO:0000256" key="1">
    <source>
        <dbReference type="SAM" id="SignalP"/>
    </source>
</evidence>
<dbReference type="PATRIC" id="fig|536227.13.peg.4667"/>
<feature type="signal peptide" evidence="1">
    <location>
        <begin position="1"/>
        <end position="21"/>
    </location>
</feature>
<dbReference type="Proteomes" id="UP000004198">
    <property type="component" value="Unassembled WGS sequence"/>
</dbReference>
<sequence length="223" mass="24058">MSKRKCFALMSSLAMSLIISAATFTNVHAAVKSYIASDASGRIISFNLDDLLADYTNSLIEQPSPMFDEYKKDSSNLIAFEDSIKGYVSYDFVMDAYANALVAGTPFNMDAVTENATSSDIKNVLVGYKWENGSIVPTVKATVEKAGTDIAGKTAVVASLPANVDATKYKLTIDGQTLTYDASTNKFTVTLDGTFTIQDLQSKIMINSNDESSSDSFGLDNVY</sequence>
<evidence type="ECO:0000313" key="3">
    <source>
        <dbReference type="Proteomes" id="UP000004198"/>
    </source>
</evidence>
<gene>
    <name evidence="2" type="ORF">CcarbDRAFT_3593</name>
</gene>
<keyword evidence="1" id="KW-0732">Signal</keyword>
<dbReference type="eggNOG" id="COG2247">
    <property type="taxonomic scope" value="Bacteria"/>
</dbReference>
<name>C6PXS6_9CLOT</name>